<gene>
    <name evidence="2" type="ORF">Vafri_17057</name>
</gene>
<dbReference type="EMBL" id="BNCO01000055">
    <property type="protein sequence ID" value="GIL63084.1"/>
    <property type="molecule type" value="Genomic_DNA"/>
</dbReference>
<evidence type="ECO:0000313" key="2">
    <source>
        <dbReference type="EMBL" id="GIL63084.1"/>
    </source>
</evidence>
<protein>
    <submittedName>
        <fullName evidence="2">Uncharacterized protein</fullName>
    </submittedName>
</protein>
<keyword evidence="3" id="KW-1185">Reference proteome</keyword>
<evidence type="ECO:0000256" key="1">
    <source>
        <dbReference type="SAM" id="MobiDB-lite"/>
    </source>
</evidence>
<proteinExistence type="predicted"/>
<dbReference type="Proteomes" id="UP000747399">
    <property type="component" value="Unassembled WGS sequence"/>
</dbReference>
<feature type="region of interest" description="Disordered" evidence="1">
    <location>
        <begin position="12"/>
        <end position="63"/>
    </location>
</feature>
<reference evidence="2" key="1">
    <citation type="journal article" date="2021" name="Proc. Natl. Acad. Sci. U.S.A.">
        <title>Three genomes in the algal genus Volvox reveal the fate of a haploid sex-determining region after a transition to homothallism.</title>
        <authorList>
            <person name="Yamamoto K."/>
            <person name="Hamaji T."/>
            <person name="Kawai-Toyooka H."/>
            <person name="Matsuzaki R."/>
            <person name="Takahashi F."/>
            <person name="Nishimura Y."/>
            <person name="Kawachi M."/>
            <person name="Noguchi H."/>
            <person name="Minakuchi Y."/>
            <person name="Umen J.G."/>
            <person name="Toyoda A."/>
            <person name="Nozaki H."/>
        </authorList>
    </citation>
    <scope>NUCLEOTIDE SEQUENCE</scope>
    <source>
        <strain evidence="2">NIES-3780</strain>
    </source>
</reference>
<sequence>MAATVVAVTARAAAAAAEKGDDQREDEENGTRKGGIKVTGEQEGNPEMQHDMSSSSSSSSRGVLSSEVMRCDVMIVRVVRVRLSLPLKKGGRRVTRVPVLMLNKRGLPPPSLGGNEVFVS</sequence>
<name>A0A8J4BPV0_9CHLO</name>
<organism evidence="2 3">
    <name type="scientific">Volvox africanus</name>
    <dbReference type="NCBI Taxonomy" id="51714"/>
    <lineage>
        <taxon>Eukaryota</taxon>
        <taxon>Viridiplantae</taxon>
        <taxon>Chlorophyta</taxon>
        <taxon>core chlorophytes</taxon>
        <taxon>Chlorophyceae</taxon>
        <taxon>CS clade</taxon>
        <taxon>Chlamydomonadales</taxon>
        <taxon>Volvocaceae</taxon>
        <taxon>Volvox</taxon>
    </lineage>
</organism>
<dbReference type="AlphaFoldDB" id="A0A8J4BPV0"/>
<evidence type="ECO:0000313" key="3">
    <source>
        <dbReference type="Proteomes" id="UP000747399"/>
    </source>
</evidence>
<accession>A0A8J4BPV0</accession>
<comment type="caution">
    <text evidence="2">The sequence shown here is derived from an EMBL/GenBank/DDBJ whole genome shotgun (WGS) entry which is preliminary data.</text>
</comment>